<evidence type="ECO:0000256" key="3">
    <source>
        <dbReference type="ARBA" id="ARBA00022908"/>
    </source>
</evidence>
<organism evidence="7 8">
    <name type="scientific">Halanaerobium saccharolyticum</name>
    <dbReference type="NCBI Taxonomy" id="43595"/>
    <lineage>
        <taxon>Bacteria</taxon>
        <taxon>Bacillati</taxon>
        <taxon>Bacillota</taxon>
        <taxon>Clostridia</taxon>
        <taxon>Halanaerobiales</taxon>
        <taxon>Halanaerobiaceae</taxon>
        <taxon>Halanaerobium</taxon>
    </lineage>
</organism>
<evidence type="ECO:0000313" key="7">
    <source>
        <dbReference type="EMBL" id="TDO92293.1"/>
    </source>
</evidence>
<dbReference type="EMBL" id="SNWX01000006">
    <property type="protein sequence ID" value="TDO92293.1"/>
    <property type="molecule type" value="Genomic_DNA"/>
</dbReference>
<name>A0A4R6LUD8_9FIRM</name>
<dbReference type="RefSeq" id="WP_133514536.1">
    <property type="nucleotide sequence ID" value="NZ_SNWX01000006.1"/>
</dbReference>
<evidence type="ECO:0000256" key="5">
    <source>
        <dbReference type="ARBA" id="ARBA00023172"/>
    </source>
</evidence>
<dbReference type="CDD" id="cd01189">
    <property type="entry name" value="INT_ICEBs1_C_like"/>
    <property type="match status" value="1"/>
</dbReference>
<dbReference type="Pfam" id="PF00589">
    <property type="entry name" value="Phage_integrase"/>
    <property type="match status" value="1"/>
</dbReference>
<dbReference type="InterPro" id="IPR050090">
    <property type="entry name" value="Tyrosine_recombinase_XerCD"/>
</dbReference>
<evidence type="ECO:0000259" key="6">
    <source>
        <dbReference type="PROSITE" id="PS51898"/>
    </source>
</evidence>
<dbReference type="SUPFAM" id="SSF56349">
    <property type="entry name" value="DNA breaking-rejoining enzymes"/>
    <property type="match status" value="1"/>
</dbReference>
<dbReference type="PANTHER" id="PTHR30349:SF91">
    <property type="entry name" value="INTA PROTEIN"/>
    <property type="match status" value="1"/>
</dbReference>
<dbReference type="Gene3D" id="1.10.443.10">
    <property type="entry name" value="Intergrase catalytic core"/>
    <property type="match status" value="1"/>
</dbReference>
<proteinExistence type="inferred from homology"/>
<dbReference type="InterPro" id="IPR002104">
    <property type="entry name" value="Integrase_catalytic"/>
</dbReference>
<evidence type="ECO:0000256" key="2">
    <source>
        <dbReference type="ARBA" id="ARBA00008857"/>
    </source>
</evidence>
<dbReference type="OrthoDB" id="9785687at2"/>
<gene>
    <name evidence="7" type="ORF">DFR79_106106</name>
</gene>
<dbReference type="Gene3D" id="1.10.150.130">
    <property type="match status" value="1"/>
</dbReference>
<dbReference type="PROSITE" id="PS51898">
    <property type="entry name" value="TYR_RECOMBINASE"/>
    <property type="match status" value="1"/>
</dbReference>
<evidence type="ECO:0000256" key="4">
    <source>
        <dbReference type="ARBA" id="ARBA00023125"/>
    </source>
</evidence>
<comment type="function">
    <text evidence="1">Site-specific tyrosine recombinase, which acts by catalyzing the cutting and rejoining of the recombining DNA molecules.</text>
</comment>
<dbReference type="InterPro" id="IPR010998">
    <property type="entry name" value="Integrase_recombinase_N"/>
</dbReference>
<keyword evidence="3" id="KW-0229">DNA integration</keyword>
<keyword evidence="4" id="KW-0238">DNA-binding</keyword>
<dbReference type="Pfam" id="PF14659">
    <property type="entry name" value="Phage_int_SAM_3"/>
    <property type="match status" value="1"/>
</dbReference>
<dbReference type="GO" id="GO:0015074">
    <property type="term" value="P:DNA integration"/>
    <property type="evidence" value="ECO:0007669"/>
    <property type="project" value="UniProtKB-KW"/>
</dbReference>
<dbReference type="Proteomes" id="UP000295064">
    <property type="component" value="Unassembled WGS sequence"/>
</dbReference>
<dbReference type="AlphaFoldDB" id="A0A4R6LUD8"/>
<keyword evidence="5" id="KW-0233">DNA recombination</keyword>
<sequence>MSHLRKRGKKKYQIVIELESDPDGERNFIYKTVNAKKDKAKEIMNKMEREIKSGVFEGRKIKLEDFLLDWLENHRKRLKPSTHENYKHVIERHILPILGEYTLGELIDKPILLENYYDHKLKKGNLTTGESLSNRFVRYHHSIMHKAFSNALKWKMIKINPAELVDPPKKVTKEAKYMNSKKLEGFLKTVDNKYYRRLFEFAARTGLRRGEILGLQWDLIEFDSRTILVKQSLLRTSGQTFIQETTKNNLVRSVPFSKKVYNLLRNIKKEQVQIKTELMLKNYNKNNLVFARKDGTPPDPDSISHAFKRYARAADMDQYTFHSLRHSFASILKENGQDIQTIQKLLGHTLRSTTADIYTHVSDKSKNSAVNKLDDIF</sequence>
<dbReference type="GO" id="GO:0003677">
    <property type="term" value="F:DNA binding"/>
    <property type="evidence" value="ECO:0007669"/>
    <property type="project" value="UniProtKB-KW"/>
</dbReference>
<comment type="caution">
    <text evidence="7">The sequence shown here is derived from an EMBL/GenBank/DDBJ whole genome shotgun (WGS) entry which is preliminary data.</text>
</comment>
<evidence type="ECO:0000313" key="8">
    <source>
        <dbReference type="Proteomes" id="UP000295064"/>
    </source>
</evidence>
<evidence type="ECO:0000256" key="1">
    <source>
        <dbReference type="ARBA" id="ARBA00003283"/>
    </source>
</evidence>
<dbReference type="InterPro" id="IPR013762">
    <property type="entry name" value="Integrase-like_cat_sf"/>
</dbReference>
<dbReference type="PANTHER" id="PTHR30349">
    <property type="entry name" value="PHAGE INTEGRASE-RELATED"/>
    <property type="match status" value="1"/>
</dbReference>
<accession>A0A4R6LUD8</accession>
<dbReference type="GO" id="GO:0006310">
    <property type="term" value="P:DNA recombination"/>
    <property type="evidence" value="ECO:0007669"/>
    <property type="project" value="UniProtKB-KW"/>
</dbReference>
<dbReference type="InterPro" id="IPR004107">
    <property type="entry name" value="Integrase_SAM-like_N"/>
</dbReference>
<protein>
    <submittedName>
        <fullName evidence="7">Integrase</fullName>
    </submittedName>
</protein>
<feature type="domain" description="Tyr recombinase" evidence="6">
    <location>
        <begin position="173"/>
        <end position="371"/>
    </location>
</feature>
<dbReference type="InterPro" id="IPR011010">
    <property type="entry name" value="DNA_brk_join_enz"/>
</dbReference>
<comment type="similarity">
    <text evidence="2">Belongs to the 'phage' integrase family.</text>
</comment>
<reference evidence="7 8" key="1">
    <citation type="submission" date="2019-03" db="EMBL/GenBank/DDBJ databases">
        <title>Subsurface microbial communities from deep shales in Ohio and West Virginia, USA.</title>
        <authorList>
            <person name="Wrighton K."/>
        </authorList>
    </citation>
    <scope>NUCLEOTIDE SEQUENCE [LARGE SCALE GENOMIC DNA]</scope>
    <source>
        <strain evidence="7 8">MA284_T2</strain>
    </source>
</reference>